<evidence type="ECO:0000313" key="3">
    <source>
        <dbReference type="Proteomes" id="UP000554235"/>
    </source>
</evidence>
<feature type="compositionally biased region" description="Low complexity" evidence="1">
    <location>
        <begin position="223"/>
        <end position="246"/>
    </location>
</feature>
<dbReference type="OrthoDB" id="30417at2759"/>
<gene>
    <name evidence="2" type="ORF">FALBO_1416</name>
</gene>
<feature type="compositionally biased region" description="Acidic residues" evidence="1">
    <location>
        <begin position="105"/>
        <end position="125"/>
    </location>
</feature>
<evidence type="ECO:0000313" key="2">
    <source>
        <dbReference type="EMBL" id="KAF4471681.1"/>
    </source>
</evidence>
<accession>A0A8H4PHN1</accession>
<keyword evidence="3" id="KW-1185">Reference proteome</keyword>
<sequence length="292" mass="32092">MVKVESLVQDFLSAQSLKVLPQGPFGDAVTQFVTKDDKHAMELFVSEHLTGQVRSMLGLESDDEDLNSAMDIYRTRIEQEQASGMQTTPAERKRVLKPKPATWDSDFDGSWENEPDAWTYEDADPAESSARTSAPGPAPARKTTRGRGKAAQKDDDDLMDEDEPPAKKPAKRATRTTKAAPTRKTPARGRGRKPFEESEEEDVVMESEEEPAPPPPKTRRAAATRSNAKTTAKTTAATTRGAAKSTRQTKLNFSQSQAKSGTQKSDAVEISDDEISDDDAFEPAPAPRTRRR</sequence>
<dbReference type="EMBL" id="JAADYS010000177">
    <property type="protein sequence ID" value="KAF4471681.1"/>
    <property type="molecule type" value="Genomic_DNA"/>
</dbReference>
<comment type="caution">
    <text evidence="2">The sequence shown here is derived from an EMBL/GenBank/DDBJ whole genome shotgun (WGS) entry which is preliminary data.</text>
</comment>
<feature type="compositionally biased region" description="Polar residues" evidence="1">
    <location>
        <begin position="248"/>
        <end position="265"/>
    </location>
</feature>
<feature type="region of interest" description="Disordered" evidence="1">
    <location>
        <begin position="79"/>
        <end position="292"/>
    </location>
</feature>
<protein>
    <submittedName>
        <fullName evidence="2">Double-strand break repair mre11</fullName>
    </submittedName>
</protein>
<dbReference type="Proteomes" id="UP000554235">
    <property type="component" value="Unassembled WGS sequence"/>
</dbReference>
<evidence type="ECO:0000256" key="1">
    <source>
        <dbReference type="SAM" id="MobiDB-lite"/>
    </source>
</evidence>
<feature type="compositionally biased region" description="Acidic residues" evidence="1">
    <location>
        <begin position="197"/>
        <end position="211"/>
    </location>
</feature>
<proteinExistence type="predicted"/>
<feature type="compositionally biased region" description="Polar residues" evidence="1">
    <location>
        <begin position="80"/>
        <end position="89"/>
    </location>
</feature>
<reference evidence="2 3" key="1">
    <citation type="submission" date="2020-01" db="EMBL/GenBank/DDBJ databases">
        <title>Identification and distribution of gene clusters putatively required for synthesis of sphingolipid metabolism inhibitors in phylogenetically diverse species of the filamentous fungus Fusarium.</title>
        <authorList>
            <person name="Kim H.-S."/>
            <person name="Busman M."/>
            <person name="Brown D.W."/>
            <person name="Divon H."/>
            <person name="Uhlig S."/>
            <person name="Proctor R.H."/>
        </authorList>
    </citation>
    <scope>NUCLEOTIDE SEQUENCE [LARGE SCALE GENOMIC DNA]</scope>
    <source>
        <strain evidence="2 3">NRRL 20459</strain>
    </source>
</reference>
<feature type="compositionally biased region" description="Acidic residues" evidence="1">
    <location>
        <begin position="154"/>
        <end position="163"/>
    </location>
</feature>
<name>A0A8H4PHN1_9HYPO</name>
<feature type="compositionally biased region" description="Acidic residues" evidence="1">
    <location>
        <begin position="269"/>
        <end position="281"/>
    </location>
</feature>
<dbReference type="AlphaFoldDB" id="A0A8H4PHN1"/>
<organism evidence="2 3">
    <name type="scientific">Fusarium albosuccineum</name>
    <dbReference type="NCBI Taxonomy" id="1237068"/>
    <lineage>
        <taxon>Eukaryota</taxon>
        <taxon>Fungi</taxon>
        <taxon>Dikarya</taxon>
        <taxon>Ascomycota</taxon>
        <taxon>Pezizomycotina</taxon>
        <taxon>Sordariomycetes</taxon>
        <taxon>Hypocreomycetidae</taxon>
        <taxon>Hypocreales</taxon>
        <taxon>Nectriaceae</taxon>
        <taxon>Fusarium</taxon>
        <taxon>Fusarium decemcellulare species complex</taxon>
    </lineage>
</organism>